<organism evidence="2 3">
    <name type="scientific">Anas platyrhynchos</name>
    <name type="common">Mallard</name>
    <name type="synonym">Anas boschas</name>
    <dbReference type="NCBI Taxonomy" id="8839"/>
    <lineage>
        <taxon>Eukaryota</taxon>
        <taxon>Metazoa</taxon>
        <taxon>Chordata</taxon>
        <taxon>Craniata</taxon>
        <taxon>Vertebrata</taxon>
        <taxon>Euteleostomi</taxon>
        <taxon>Archelosauria</taxon>
        <taxon>Archosauria</taxon>
        <taxon>Dinosauria</taxon>
        <taxon>Saurischia</taxon>
        <taxon>Theropoda</taxon>
        <taxon>Coelurosauria</taxon>
        <taxon>Aves</taxon>
        <taxon>Neognathae</taxon>
        <taxon>Galloanserae</taxon>
        <taxon>Anseriformes</taxon>
        <taxon>Anatidae</taxon>
        <taxon>Anatinae</taxon>
        <taxon>Anas</taxon>
    </lineage>
</organism>
<feature type="region of interest" description="Disordered" evidence="1">
    <location>
        <begin position="261"/>
        <end position="281"/>
    </location>
</feature>
<reference evidence="3" key="1">
    <citation type="journal article" date="2013" name="Nat. Genet.">
        <title>The duck genome and transcriptome provide insight into an avian influenza virus reservoir species.</title>
        <authorList>
            <person name="Huang Y."/>
            <person name="Li Y."/>
            <person name="Burt D.W."/>
            <person name="Chen H."/>
            <person name="Zhang Y."/>
            <person name="Qian W."/>
            <person name="Kim H."/>
            <person name="Gan S."/>
            <person name="Zhao Y."/>
            <person name="Li J."/>
            <person name="Yi K."/>
            <person name="Feng H."/>
            <person name="Zhu P."/>
            <person name="Li B."/>
            <person name="Liu Q."/>
            <person name="Fairley S."/>
            <person name="Magor K.E."/>
            <person name="Du Z."/>
            <person name="Hu X."/>
            <person name="Goodman L."/>
            <person name="Tafer H."/>
            <person name="Vignal A."/>
            <person name="Lee T."/>
            <person name="Kim K.W."/>
            <person name="Sheng Z."/>
            <person name="An Y."/>
            <person name="Searle S."/>
            <person name="Herrero J."/>
            <person name="Groenen M.A."/>
            <person name="Crooijmans R.P."/>
            <person name="Faraut T."/>
            <person name="Cai Q."/>
            <person name="Webster R.G."/>
            <person name="Aldridge J.R."/>
            <person name="Warren W.C."/>
            <person name="Bartschat S."/>
            <person name="Kehr S."/>
            <person name="Marz M."/>
            <person name="Stadler P.F."/>
            <person name="Smith J."/>
            <person name="Kraus R.H."/>
            <person name="Zhao Y."/>
            <person name="Ren L."/>
            <person name="Fei J."/>
            <person name="Morisson M."/>
            <person name="Kaiser P."/>
            <person name="Griffin D.K."/>
            <person name="Rao M."/>
            <person name="Pitel F."/>
            <person name="Wang J."/>
            <person name="Li N."/>
        </authorList>
    </citation>
    <scope>NUCLEOTIDE SEQUENCE [LARGE SCALE GENOMIC DNA]</scope>
</reference>
<protein>
    <submittedName>
        <fullName evidence="2">Uncharacterized protein</fullName>
    </submittedName>
</protein>
<dbReference type="AlphaFoldDB" id="R0K4H0"/>
<gene>
    <name evidence="2" type="ORF">Anapl_02789</name>
</gene>
<dbReference type="Proteomes" id="UP000296049">
    <property type="component" value="Unassembled WGS sequence"/>
</dbReference>
<accession>R0K4H0</accession>
<keyword evidence="3" id="KW-1185">Reference proteome</keyword>
<dbReference type="EMBL" id="KB742773">
    <property type="protein sequence ID" value="EOB04637.1"/>
    <property type="molecule type" value="Genomic_DNA"/>
</dbReference>
<evidence type="ECO:0000256" key="1">
    <source>
        <dbReference type="SAM" id="MobiDB-lite"/>
    </source>
</evidence>
<name>R0K4H0_ANAPL</name>
<proteinExistence type="predicted"/>
<sequence>MTFLKLRTYLIHNHFSFDRTNFALDEGMQSSMQKLQFAQRARMNAGEEDNRLAVIPSSSHTDVQDSTCGCHMSSGVSDVSQPKATISHPSAFKTVRFFVLDNLLNGFTGCGPSPRDSLPPPVPGVGDMALATRNRSEQEGCSVIQREKRKINAVFTFSYAGTQSDPPVSFSAWSEGDAEMNQCSAVNEPIVCQSLASLTAQLRWCPVNEAKGCRKRIVHPVLSVPTKTSSIHHSRSKRKEKQQLYASAEVEYRIAPLTLGTATSSSSSSRSSTGNWKPAIF</sequence>
<evidence type="ECO:0000313" key="3">
    <source>
        <dbReference type="Proteomes" id="UP000296049"/>
    </source>
</evidence>
<evidence type="ECO:0000313" key="2">
    <source>
        <dbReference type="EMBL" id="EOB04637.1"/>
    </source>
</evidence>